<dbReference type="PANTHER" id="PTHR45614">
    <property type="entry name" value="MYB PROTEIN-RELATED"/>
    <property type="match status" value="1"/>
</dbReference>
<feature type="domain" description="HTH myb-type" evidence="2">
    <location>
        <begin position="203"/>
        <end position="257"/>
    </location>
</feature>
<name>A0A7S3K3S1_9STRA</name>
<dbReference type="CDD" id="cd00167">
    <property type="entry name" value="SANT"/>
    <property type="match status" value="3"/>
</dbReference>
<feature type="domain" description="Myb-like" evidence="1">
    <location>
        <begin position="203"/>
        <end position="253"/>
    </location>
</feature>
<dbReference type="Pfam" id="PF13921">
    <property type="entry name" value="Myb_DNA-bind_6"/>
    <property type="match status" value="1"/>
</dbReference>
<organism evidence="3">
    <name type="scientific">Aureoumbra lagunensis</name>
    <dbReference type="NCBI Taxonomy" id="44058"/>
    <lineage>
        <taxon>Eukaryota</taxon>
        <taxon>Sar</taxon>
        <taxon>Stramenopiles</taxon>
        <taxon>Ochrophyta</taxon>
        <taxon>Pelagophyceae</taxon>
        <taxon>Pelagomonadales</taxon>
        <taxon>Aureoumbra</taxon>
    </lineage>
</organism>
<dbReference type="EMBL" id="HBIJ01022061">
    <property type="protein sequence ID" value="CAE0373561.1"/>
    <property type="molecule type" value="Transcribed_RNA"/>
</dbReference>
<evidence type="ECO:0000259" key="1">
    <source>
        <dbReference type="PROSITE" id="PS50090"/>
    </source>
</evidence>
<dbReference type="PROSITE" id="PS51294">
    <property type="entry name" value="HTH_MYB"/>
    <property type="match status" value="2"/>
</dbReference>
<dbReference type="InterPro" id="IPR050560">
    <property type="entry name" value="MYB_TF"/>
</dbReference>
<evidence type="ECO:0000313" key="3">
    <source>
        <dbReference type="EMBL" id="CAE0373561.1"/>
    </source>
</evidence>
<evidence type="ECO:0000259" key="2">
    <source>
        <dbReference type="PROSITE" id="PS51294"/>
    </source>
</evidence>
<evidence type="ECO:0008006" key="4">
    <source>
        <dbReference type="Google" id="ProtNLM"/>
    </source>
</evidence>
<dbReference type="InterPro" id="IPR009057">
    <property type="entry name" value="Homeodomain-like_sf"/>
</dbReference>
<dbReference type="InterPro" id="IPR001005">
    <property type="entry name" value="SANT/Myb"/>
</dbReference>
<dbReference type="GO" id="GO:0000981">
    <property type="term" value="F:DNA-binding transcription factor activity, RNA polymerase II-specific"/>
    <property type="evidence" value="ECO:0007669"/>
    <property type="project" value="TreeGrafter"/>
</dbReference>
<dbReference type="InterPro" id="IPR017930">
    <property type="entry name" value="Myb_dom"/>
</dbReference>
<feature type="domain" description="Myb-like" evidence="1">
    <location>
        <begin position="144"/>
        <end position="202"/>
    </location>
</feature>
<dbReference type="PROSITE" id="PS50090">
    <property type="entry name" value="MYB_LIKE"/>
    <property type="match status" value="3"/>
</dbReference>
<dbReference type="Pfam" id="PF00249">
    <property type="entry name" value="Myb_DNA-binding"/>
    <property type="match status" value="1"/>
</dbReference>
<dbReference type="AlphaFoldDB" id="A0A7S3K3S1"/>
<dbReference type="SMART" id="SM00717">
    <property type="entry name" value="SANT"/>
    <property type="match status" value="3"/>
</dbReference>
<sequence length="346" mass="39630">MTTRLFSEITSEISPCIPPRLHVEEPNLSPPRKQPRRVAVVTPSSSLNFSLTDKTLLSFESMNSLDSFISVDTNIEYTSIKRTGRWCASEDQKLRATLAKFDIKNKKSEQIDWPSIAKLALNNSRSPEQCRSRWEKVISLGLIKGPWSPEEDEIVRRAVEAYKNKSFNEEIYTKDECNWSEIAQQLPGRLTKQVRERWQNHLNPELVKTPWTLEEDLLLVSLQAVLGNRWNEIARAFHGRSENAIKNRWNSKQRRNLHCSDKKKSIPLLPQIYTTDSQQSSTNKEQHVLCCGVSSVADKFRDVCRNINFRKALLKASGSDPEISEAAQILITKVNRSGIITVVQQQ</sequence>
<accession>A0A7S3K3S1</accession>
<dbReference type="SUPFAM" id="SSF46689">
    <property type="entry name" value="Homeodomain-like"/>
    <property type="match status" value="2"/>
</dbReference>
<dbReference type="GO" id="GO:0005634">
    <property type="term" value="C:nucleus"/>
    <property type="evidence" value="ECO:0007669"/>
    <property type="project" value="TreeGrafter"/>
</dbReference>
<feature type="domain" description="Myb-like" evidence="1">
    <location>
        <begin position="78"/>
        <end position="138"/>
    </location>
</feature>
<proteinExistence type="predicted"/>
<dbReference type="PANTHER" id="PTHR45614:SF25">
    <property type="entry name" value="MYB PROTEIN"/>
    <property type="match status" value="1"/>
</dbReference>
<feature type="domain" description="HTH myb-type" evidence="2">
    <location>
        <begin position="142"/>
        <end position="202"/>
    </location>
</feature>
<reference evidence="3" key="1">
    <citation type="submission" date="2021-01" db="EMBL/GenBank/DDBJ databases">
        <authorList>
            <person name="Corre E."/>
            <person name="Pelletier E."/>
            <person name="Niang G."/>
            <person name="Scheremetjew M."/>
            <person name="Finn R."/>
            <person name="Kale V."/>
            <person name="Holt S."/>
            <person name="Cochrane G."/>
            <person name="Meng A."/>
            <person name="Brown T."/>
            <person name="Cohen L."/>
        </authorList>
    </citation>
    <scope>NUCLEOTIDE SEQUENCE</scope>
    <source>
        <strain evidence="3">CCMP1510</strain>
    </source>
</reference>
<dbReference type="Gene3D" id="1.10.10.60">
    <property type="entry name" value="Homeodomain-like"/>
    <property type="match status" value="3"/>
</dbReference>
<dbReference type="GO" id="GO:0000978">
    <property type="term" value="F:RNA polymerase II cis-regulatory region sequence-specific DNA binding"/>
    <property type="evidence" value="ECO:0007669"/>
    <property type="project" value="TreeGrafter"/>
</dbReference>
<protein>
    <recommendedName>
        <fullName evidence="4">Myb-like DNA-binding domain containing protein</fullName>
    </recommendedName>
</protein>
<gene>
    <name evidence="3" type="ORF">ALAG00032_LOCUS14362</name>
</gene>